<organism evidence="1 2">
    <name type="scientific">Psychrosphaera algicola</name>
    <dbReference type="NCBI Taxonomy" id="3023714"/>
    <lineage>
        <taxon>Bacteria</taxon>
        <taxon>Pseudomonadati</taxon>
        <taxon>Pseudomonadota</taxon>
        <taxon>Gammaproteobacteria</taxon>
        <taxon>Alteromonadales</taxon>
        <taxon>Pseudoalteromonadaceae</taxon>
        <taxon>Psychrosphaera</taxon>
    </lineage>
</organism>
<reference evidence="1 2" key="1">
    <citation type="submission" date="2023-01" db="EMBL/GenBank/DDBJ databases">
        <title>Psychrosphaera sp. nov., isolated from marine algae.</title>
        <authorList>
            <person name="Bayburt H."/>
            <person name="Choi B.J."/>
            <person name="Kim J.M."/>
            <person name="Choi D.G."/>
            <person name="Jeon C.O."/>
        </authorList>
    </citation>
    <scope>NUCLEOTIDE SEQUENCE [LARGE SCALE GENOMIC DNA]</scope>
    <source>
        <strain evidence="1 2">G1-22</strain>
    </source>
</reference>
<dbReference type="RefSeq" id="WP_215964685.1">
    <property type="nucleotide sequence ID" value="NZ_JAQOMS010000002.1"/>
</dbReference>
<dbReference type="Proteomes" id="UP001528411">
    <property type="component" value="Unassembled WGS sequence"/>
</dbReference>
<sequence>MNKHTRLAFIIAPFLAVLGWIGSDLWLELEKPENQFFKLTTENDYCDVIAKQCILRSGDIKLSLYTATDGEDKDRTVINSTYPLDDATLFLVDNQGTATPFRMALLQTPYYWYEHTPFAKLNAAKGSKQVFRVIATIKGNQYAGEFTSTTQSTQLPAKED</sequence>
<proteinExistence type="predicted"/>
<evidence type="ECO:0000313" key="2">
    <source>
        <dbReference type="Proteomes" id="UP001528411"/>
    </source>
</evidence>
<dbReference type="EMBL" id="JAQOMS010000002">
    <property type="protein sequence ID" value="MDC2890124.1"/>
    <property type="molecule type" value="Genomic_DNA"/>
</dbReference>
<gene>
    <name evidence="1" type="ORF">PN838_16830</name>
</gene>
<evidence type="ECO:0000313" key="1">
    <source>
        <dbReference type="EMBL" id="MDC2890124.1"/>
    </source>
</evidence>
<accession>A0ABT5FG84</accession>
<name>A0ABT5FG84_9GAMM</name>
<comment type="caution">
    <text evidence="1">The sequence shown here is derived from an EMBL/GenBank/DDBJ whole genome shotgun (WGS) entry which is preliminary data.</text>
</comment>
<protein>
    <submittedName>
        <fullName evidence="1">Uncharacterized protein</fullName>
    </submittedName>
</protein>
<keyword evidence="2" id="KW-1185">Reference proteome</keyword>